<sequence length="98" mass="11819">MYTTIQRTKKINIKIVENAHHIRCIFINKKLPGCFQFTFYCRSIHLSFFTFSKLTNRSINLIIHFMVKKIFFLTMSEKKTIFTIINKKLKYFTSRSNL</sequence>
<accession>A0A0V0ZCL2</accession>
<dbReference type="EMBL" id="JYDQ01000243">
    <property type="protein sequence ID" value="KRY10108.1"/>
    <property type="molecule type" value="Genomic_DNA"/>
</dbReference>
<reference evidence="1 2" key="1">
    <citation type="submission" date="2015-01" db="EMBL/GenBank/DDBJ databases">
        <title>Evolution of Trichinella species and genotypes.</title>
        <authorList>
            <person name="Korhonen P.K."/>
            <person name="Edoardo P."/>
            <person name="Giuseppe L.R."/>
            <person name="Gasser R.B."/>
        </authorList>
    </citation>
    <scope>NUCLEOTIDE SEQUENCE [LARGE SCALE GENOMIC DNA]</scope>
    <source>
        <strain evidence="1">ISS2496</strain>
    </source>
</reference>
<protein>
    <submittedName>
        <fullName evidence="1">Uncharacterized protein</fullName>
    </submittedName>
</protein>
<evidence type="ECO:0000313" key="2">
    <source>
        <dbReference type="Proteomes" id="UP000054783"/>
    </source>
</evidence>
<dbReference type="AlphaFoldDB" id="A0A0V0ZCL2"/>
<dbReference type="Proteomes" id="UP000054783">
    <property type="component" value="Unassembled WGS sequence"/>
</dbReference>
<comment type="caution">
    <text evidence="1">The sequence shown here is derived from an EMBL/GenBank/DDBJ whole genome shotgun (WGS) entry which is preliminary data.</text>
</comment>
<keyword evidence="2" id="KW-1185">Reference proteome</keyword>
<gene>
    <name evidence="1" type="ORF">T12_1988</name>
</gene>
<organism evidence="1 2">
    <name type="scientific">Trichinella patagoniensis</name>
    <dbReference type="NCBI Taxonomy" id="990121"/>
    <lineage>
        <taxon>Eukaryota</taxon>
        <taxon>Metazoa</taxon>
        <taxon>Ecdysozoa</taxon>
        <taxon>Nematoda</taxon>
        <taxon>Enoplea</taxon>
        <taxon>Dorylaimia</taxon>
        <taxon>Trichinellida</taxon>
        <taxon>Trichinellidae</taxon>
        <taxon>Trichinella</taxon>
    </lineage>
</organism>
<proteinExistence type="predicted"/>
<evidence type="ECO:0000313" key="1">
    <source>
        <dbReference type="EMBL" id="KRY10108.1"/>
    </source>
</evidence>
<name>A0A0V0ZCL2_9BILA</name>